<dbReference type="RefSeq" id="WP_246627321.1">
    <property type="nucleotide sequence ID" value="NZ_CAJVAS010000004.1"/>
</dbReference>
<evidence type="ECO:0008006" key="3">
    <source>
        <dbReference type="Google" id="ProtNLM"/>
    </source>
</evidence>
<dbReference type="EMBL" id="CAJVAS010000004">
    <property type="protein sequence ID" value="CAG7611071.1"/>
    <property type="molecule type" value="Genomic_DNA"/>
</dbReference>
<name>A0A916JWL8_9BACL</name>
<comment type="caution">
    <text evidence="1">The sequence shown here is derived from an EMBL/GenBank/DDBJ whole genome shotgun (WGS) entry which is preliminary data.</text>
</comment>
<organism evidence="1 2">
    <name type="scientific">Paenibacillus solanacearum</name>
    <dbReference type="NCBI Taxonomy" id="2048548"/>
    <lineage>
        <taxon>Bacteria</taxon>
        <taxon>Bacillati</taxon>
        <taxon>Bacillota</taxon>
        <taxon>Bacilli</taxon>
        <taxon>Bacillales</taxon>
        <taxon>Paenibacillaceae</taxon>
        <taxon>Paenibacillus</taxon>
    </lineage>
</organism>
<evidence type="ECO:0000313" key="2">
    <source>
        <dbReference type="Proteomes" id="UP000693672"/>
    </source>
</evidence>
<keyword evidence="2" id="KW-1185">Reference proteome</keyword>
<protein>
    <recommendedName>
        <fullName evidence="3">Core-binding (CB) domain-containing protein</fullName>
    </recommendedName>
</protein>
<reference evidence="1" key="1">
    <citation type="submission" date="2021-06" db="EMBL/GenBank/DDBJ databases">
        <authorList>
            <person name="Criscuolo A."/>
        </authorList>
    </citation>
    <scope>NUCLEOTIDE SEQUENCE</scope>
    <source>
        <strain evidence="1">CIP111600</strain>
    </source>
</reference>
<sequence length="412" mass="46999">MMGEIIRLNPNENLKFTYRSTKLVIGQKKGKDIVQDYILIVLMNKDNKREKVHPLTSFIYDNWKRKGYNTQVARAKHLVVFLNHIFFKYNRILKIKSLRDLTFDHAIHFLETKASEGNYESTVNSYSSTLTHFYLYLAKKGILRNYSYEYIAQLALPKGEEKEISSLFKDEISIVNKKPKAPEKIRKIADEHIIPFVATAIEIAPDIALGLYICFFGGVRGSEVLSIKRSEIKTKGVKGEGGLILKLDTDVKFAKGSGNRVKTPGNQAVQAYQDLLGELYQFHLKHFPEPIDGSDSLLVNRRGEAMQYQTFRNRFIEVKEAFIKQLSDSESPTDKIYALNYMSLPWNTHIGRGTYSNLVAEQCKNVLELMVARRDGSPKSVLPYLAGSSKIIVPVNNSLERMYEGDHTNGEN</sequence>
<accession>A0A916JWL8</accession>
<gene>
    <name evidence="1" type="ORF">PAESOLCIP111_01328</name>
</gene>
<dbReference type="AlphaFoldDB" id="A0A916JWL8"/>
<proteinExistence type="predicted"/>
<dbReference type="Proteomes" id="UP000693672">
    <property type="component" value="Unassembled WGS sequence"/>
</dbReference>
<evidence type="ECO:0000313" key="1">
    <source>
        <dbReference type="EMBL" id="CAG7611071.1"/>
    </source>
</evidence>